<dbReference type="EMBL" id="AP008216">
    <property type="protein sequence ID" value="BAH94874.1"/>
    <property type="molecule type" value="Genomic_DNA"/>
</dbReference>
<dbReference type="KEGG" id="dosa:Os10g0411750"/>
<gene>
    <name evidence="3" type="ordered locus">Os10g0411750</name>
</gene>
<reference evidence="3 4" key="1">
    <citation type="journal article" date="2005" name="Nature">
        <title>The map-based sequence of the rice genome.</title>
        <authorList>
            <consortium name="International rice genome sequencing project (IRGSP)"/>
            <person name="Matsumoto T."/>
            <person name="Wu J."/>
            <person name="Kanamori H."/>
            <person name="Katayose Y."/>
            <person name="Fujisawa M."/>
            <person name="Namiki N."/>
            <person name="Mizuno H."/>
            <person name="Yamamoto K."/>
            <person name="Antonio B.A."/>
            <person name="Baba T."/>
            <person name="Sakata K."/>
            <person name="Nagamura Y."/>
            <person name="Aoki H."/>
            <person name="Arikawa K."/>
            <person name="Arita K."/>
            <person name="Bito T."/>
            <person name="Chiden Y."/>
            <person name="Fujitsuka N."/>
            <person name="Fukunaka R."/>
            <person name="Hamada M."/>
            <person name="Harada C."/>
            <person name="Hayashi A."/>
            <person name="Hijishita S."/>
            <person name="Honda M."/>
            <person name="Hosokawa S."/>
            <person name="Ichikawa Y."/>
            <person name="Idonuma A."/>
            <person name="Iijima M."/>
            <person name="Ikeda M."/>
            <person name="Ikeno M."/>
            <person name="Ito K."/>
            <person name="Ito S."/>
            <person name="Ito T."/>
            <person name="Ito Y."/>
            <person name="Ito Y."/>
            <person name="Iwabuchi A."/>
            <person name="Kamiya K."/>
            <person name="Karasawa W."/>
            <person name="Kurita K."/>
            <person name="Katagiri S."/>
            <person name="Kikuta A."/>
            <person name="Kobayashi H."/>
            <person name="Kobayashi N."/>
            <person name="Machita K."/>
            <person name="Maehara T."/>
            <person name="Masukawa M."/>
            <person name="Mizubayashi T."/>
            <person name="Mukai Y."/>
            <person name="Nagasaki H."/>
            <person name="Nagata Y."/>
            <person name="Naito S."/>
            <person name="Nakashima M."/>
            <person name="Nakama Y."/>
            <person name="Nakamichi Y."/>
            <person name="Nakamura M."/>
            <person name="Meguro A."/>
            <person name="Negishi M."/>
            <person name="Ohta I."/>
            <person name="Ohta T."/>
            <person name="Okamoto M."/>
            <person name="Ono N."/>
            <person name="Saji S."/>
            <person name="Sakaguchi M."/>
            <person name="Sakai K."/>
            <person name="Shibata M."/>
            <person name="Shimokawa T."/>
            <person name="Song J."/>
            <person name="Takazaki Y."/>
            <person name="Terasawa K."/>
            <person name="Tsugane M."/>
            <person name="Tsuji K."/>
            <person name="Ueda S."/>
            <person name="Waki K."/>
            <person name="Yamagata H."/>
            <person name="Yamamoto M."/>
            <person name="Yamamoto S."/>
            <person name="Yamane H."/>
            <person name="Yoshiki S."/>
            <person name="Yoshihara R."/>
            <person name="Yukawa K."/>
            <person name="Zhong H."/>
            <person name="Yano M."/>
            <person name="Yuan Q."/>
            <person name="Ouyang S."/>
            <person name="Liu J."/>
            <person name="Jones K.M."/>
            <person name="Gansberger K."/>
            <person name="Moffat K."/>
            <person name="Hill J."/>
            <person name="Bera J."/>
            <person name="Fadrosh D."/>
            <person name="Jin S."/>
            <person name="Johri S."/>
            <person name="Kim M."/>
            <person name="Overton L."/>
            <person name="Reardon M."/>
            <person name="Tsitrin T."/>
            <person name="Vuong H."/>
            <person name="Weaver B."/>
            <person name="Ciecko A."/>
            <person name="Tallon L."/>
            <person name="Jackson J."/>
            <person name="Pai G."/>
            <person name="Aken S.V."/>
            <person name="Utterback T."/>
            <person name="Reidmuller S."/>
            <person name="Feldblyum T."/>
            <person name="Hsiao J."/>
            <person name="Zismann V."/>
            <person name="Iobst S."/>
            <person name="de Vazeille A.R."/>
            <person name="Buell C.R."/>
            <person name="Ying K."/>
            <person name="Li Y."/>
            <person name="Lu T."/>
            <person name="Huang Y."/>
            <person name="Zhao Q."/>
            <person name="Feng Q."/>
            <person name="Zhang L."/>
            <person name="Zhu J."/>
            <person name="Weng Q."/>
            <person name="Mu J."/>
            <person name="Lu Y."/>
            <person name="Fan D."/>
            <person name="Liu Y."/>
            <person name="Guan J."/>
            <person name="Zhang Y."/>
            <person name="Yu S."/>
            <person name="Liu X."/>
            <person name="Zhang Y."/>
            <person name="Hong G."/>
            <person name="Han B."/>
            <person name="Choisne N."/>
            <person name="Demange N."/>
            <person name="Orjeda G."/>
            <person name="Samain S."/>
            <person name="Cattolico L."/>
            <person name="Pelletier E."/>
            <person name="Couloux A."/>
            <person name="Segurens B."/>
            <person name="Wincker P."/>
            <person name="D'Hont A."/>
            <person name="Scarpelli C."/>
            <person name="Weissenbach J."/>
            <person name="Salanoubat M."/>
            <person name="Quetier F."/>
            <person name="Yu Y."/>
            <person name="Kim H.R."/>
            <person name="Rambo T."/>
            <person name="Currie J."/>
            <person name="Collura K."/>
            <person name="Luo M."/>
            <person name="Yang T."/>
            <person name="Ammiraju J.S.S."/>
            <person name="Engler F."/>
            <person name="Soderlund C."/>
            <person name="Wing R.A."/>
            <person name="Palmer L.E."/>
            <person name="de la Bastide M."/>
            <person name="Spiegel L."/>
            <person name="Nascimento L."/>
            <person name="Zutavern T."/>
            <person name="O'Shaughnessy A."/>
            <person name="Dike S."/>
            <person name="Dedhia N."/>
            <person name="Preston R."/>
            <person name="Balija V."/>
            <person name="McCombie W.R."/>
            <person name="Chow T."/>
            <person name="Chen H."/>
            <person name="Chung M."/>
            <person name="Chen C."/>
            <person name="Shaw J."/>
            <person name="Wu H."/>
            <person name="Hsiao K."/>
            <person name="Chao Y."/>
            <person name="Chu M."/>
            <person name="Cheng C."/>
            <person name="Hour A."/>
            <person name="Lee P."/>
            <person name="Lin S."/>
            <person name="Lin Y."/>
            <person name="Liou J."/>
            <person name="Liu S."/>
            <person name="Hsing Y."/>
            <person name="Raghuvanshi S."/>
            <person name="Mohanty A."/>
            <person name="Bharti A.K."/>
            <person name="Gaur A."/>
            <person name="Gupta V."/>
            <person name="Kumar D."/>
            <person name="Ravi V."/>
            <person name="Vij S."/>
            <person name="Kapur A."/>
            <person name="Khurana P."/>
            <person name="Khurana P."/>
            <person name="Khurana J.P."/>
            <person name="Tyagi A.K."/>
            <person name="Gaikwad K."/>
            <person name="Singh A."/>
            <person name="Dalal V."/>
            <person name="Srivastava S."/>
            <person name="Dixit A."/>
            <person name="Pal A.K."/>
            <person name="Ghazi I.A."/>
            <person name="Yadav M."/>
            <person name="Pandit A."/>
            <person name="Bhargava A."/>
            <person name="Sureshbabu K."/>
            <person name="Batra K."/>
            <person name="Sharma T.R."/>
            <person name="Mohapatra T."/>
            <person name="Singh N.K."/>
            <person name="Messing J."/>
            <person name="Nelson A.B."/>
            <person name="Fuks G."/>
            <person name="Kavchok S."/>
            <person name="Keizer G."/>
            <person name="Linton E."/>
            <person name="Llaca V."/>
            <person name="Song R."/>
            <person name="Tanyolac B."/>
            <person name="Young S."/>
            <person name="Ho-Il K."/>
            <person name="Hahn J.H."/>
            <person name="Sangsakoo G."/>
            <person name="Vanavichit A."/>
            <person name="de Mattos Luiz.A.T."/>
            <person name="Zimmer P.D."/>
            <person name="Malone G."/>
            <person name="Dellagostin O."/>
            <person name="de Oliveira A.C."/>
            <person name="Bevan M."/>
            <person name="Bancroft I."/>
            <person name="Minx P."/>
            <person name="Cordum H."/>
            <person name="Wilson R."/>
            <person name="Cheng Z."/>
            <person name="Jin W."/>
            <person name="Jiang J."/>
            <person name="Leong S.A."/>
            <person name="Iwama H."/>
            <person name="Gojobori T."/>
            <person name="Itoh T."/>
            <person name="Niimura Y."/>
            <person name="Fujii Y."/>
            <person name="Habara T."/>
            <person name="Sakai H."/>
            <person name="Sato Y."/>
            <person name="Wilson G."/>
            <person name="Kumar K."/>
            <person name="McCouch S."/>
            <person name="Juretic N."/>
            <person name="Hoen D."/>
            <person name="Wright S."/>
            <person name="Bruskiewich R."/>
            <person name="Bureau T."/>
            <person name="Miyao A."/>
            <person name="Hirochika H."/>
            <person name="Nishikawa T."/>
            <person name="Kadowaki K."/>
            <person name="Sugiura M."/>
            <person name="Burr B."/>
            <person name="Sasaki T."/>
        </authorList>
    </citation>
    <scope>NUCLEOTIDE SEQUENCE [LARGE SCALE GENOMIC DNA]</scope>
    <source>
        <strain evidence="4">cv. Nipponbare</strain>
    </source>
</reference>
<evidence type="ECO:0000313" key="3">
    <source>
        <dbReference type="EMBL" id="BAH94874.1"/>
    </source>
</evidence>
<feature type="region of interest" description="Disordered" evidence="2">
    <location>
        <begin position="126"/>
        <end position="147"/>
    </location>
</feature>
<evidence type="ECO:0000313" key="4">
    <source>
        <dbReference type="Proteomes" id="UP000000763"/>
    </source>
</evidence>
<feature type="coiled-coil region" evidence="1">
    <location>
        <begin position="44"/>
        <end position="85"/>
    </location>
</feature>
<organism evidence="3 4">
    <name type="scientific">Oryza sativa subsp. japonica</name>
    <name type="common">Rice</name>
    <dbReference type="NCBI Taxonomy" id="39947"/>
    <lineage>
        <taxon>Eukaryota</taxon>
        <taxon>Viridiplantae</taxon>
        <taxon>Streptophyta</taxon>
        <taxon>Embryophyta</taxon>
        <taxon>Tracheophyta</taxon>
        <taxon>Spermatophyta</taxon>
        <taxon>Magnoliopsida</taxon>
        <taxon>Liliopsida</taxon>
        <taxon>Poales</taxon>
        <taxon>Poaceae</taxon>
        <taxon>BOP clade</taxon>
        <taxon>Oryzoideae</taxon>
        <taxon>Oryzeae</taxon>
        <taxon>Oryzinae</taxon>
        <taxon>Oryza</taxon>
        <taxon>Oryza sativa</taxon>
    </lineage>
</organism>
<dbReference type="Proteomes" id="UP000000763">
    <property type="component" value="Chromosome 10"/>
</dbReference>
<dbReference type="AlphaFoldDB" id="C7J7N7"/>
<protein>
    <submittedName>
        <fullName evidence="3">Os10g0411750 protein</fullName>
    </submittedName>
</protein>
<evidence type="ECO:0000256" key="2">
    <source>
        <dbReference type="SAM" id="MobiDB-lite"/>
    </source>
</evidence>
<reference evidence="4" key="2">
    <citation type="journal article" date="2008" name="Nucleic Acids Res.">
        <title>The rice annotation project database (RAP-DB): 2008 update.</title>
        <authorList>
            <consortium name="The rice annotation project (RAP)"/>
        </authorList>
    </citation>
    <scope>GENOME REANNOTATION</scope>
    <source>
        <strain evidence="4">cv. Nipponbare</strain>
    </source>
</reference>
<proteinExistence type="predicted"/>
<sequence length="147" mass="17387">FLFHFTVSQERERAAREELHAASQRWKEAEEGHRRETRELRAEVAARDDALRRLESRIKCLENENEQLEKNEKELKDNMEGLLQSKEAFIKHYEAGAMLMELHNMEIALHKFQDIFDSIGHEVIKRSSPVSNSQDVTEDVNREKLER</sequence>
<evidence type="ECO:0000256" key="1">
    <source>
        <dbReference type="SAM" id="Coils"/>
    </source>
</evidence>
<name>C7J7N7_ORYSJ</name>
<keyword evidence="1" id="KW-0175">Coiled coil</keyword>
<accession>C7J7N7</accession>
<feature type="non-terminal residue" evidence="3">
    <location>
        <position position="1"/>
    </location>
</feature>